<dbReference type="EMBL" id="CP013254">
    <property type="protein sequence ID" value="ALU38551.1"/>
    <property type="molecule type" value="Genomic_DNA"/>
</dbReference>
<evidence type="ECO:0000313" key="2">
    <source>
        <dbReference type="EMBL" id="GEO93352.1"/>
    </source>
</evidence>
<dbReference type="KEGG" id="kfv:AS188_00940"/>
<evidence type="ECO:0000313" key="4">
    <source>
        <dbReference type="Proteomes" id="UP000321155"/>
    </source>
</evidence>
<dbReference type="AlphaFoldDB" id="A0A0U3HUK1"/>
<dbReference type="OrthoDB" id="9765647at2"/>
<evidence type="ECO:0000313" key="3">
    <source>
        <dbReference type="Proteomes" id="UP000057181"/>
    </source>
</evidence>
<gene>
    <name evidence="1" type="ORF">AS188_00940</name>
    <name evidence="2" type="ORF">KFL01_26580</name>
</gene>
<reference evidence="2 4" key="2">
    <citation type="submission" date="2019-07" db="EMBL/GenBank/DDBJ databases">
        <title>Whole genome shotgun sequence of Kocuria flava NBRC 107626.</title>
        <authorList>
            <person name="Hosoyama A."/>
            <person name="Uohara A."/>
            <person name="Ohji S."/>
            <person name="Ichikawa N."/>
        </authorList>
    </citation>
    <scope>NUCLEOTIDE SEQUENCE [LARGE SCALE GENOMIC DNA]</scope>
    <source>
        <strain evidence="2 4">NBRC 107626</strain>
    </source>
</reference>
<dbReference type="STRING" id="446860.AS188_00940"/>
<dbReference type="InterPro" id="IPR029058">
    <property type="entry name" value="AB_hydrolase_fold"/>
</dbReference>
<dbReference type="EMBL" id="BJZR01000107">
    <property type="protein sequence ID" value="GEO93352.1"/>
    <property type="molecule type" value="Genomic_DNA"/>
</dbReference>
<dbReference type="RefSeq" id="WP_058857265.1">
    <property type="nucleotide sequence ID" value="NZ_BJZR01000107.1"/>
</dbReference>
<organism evidence="1 3">
    <name type="scientific">Kocuria flava</name>
    <dbReference type="NCBI Taxonomy" id="446860"/>
    <lineage>
        <taxon>Bacteria</taxon>
        <taxon>Bacillati</taxon>
        <taxon>Actinomycetota</taxon>
        <taxon>Actinomycetes</taxon>
        <taxon>Micrococcales</taxon>
        <taxon>Micrococcaceae</taxon>
        <taxon>Kocuria</taxon>
    </lineage>
</organism>
<accession>A0A0U3HUK1</accession>
<proteinExistence type="predicted"/>
<reference evidence="1 3" key="1">
    <citation type="submission" date="2015-11" db="EMBL/GenBank/DDBJ databases">
        <title>Complete Genome Sequence of Kocuria flava strain HO-9041.</title>
        <authorList>
            <person name="Zhou M."/>
            <person name="Dai J."/>
        </authorList>
    </citation>
    <scope>NUCLEOTIDE SEQUENCE [LARGE SCALE GENOMIC DNA]</scope>
    <source>
        <strain evidence="1 3">HO-9041</strain>
    </source>
</reference>
<evidence type="ECO:0008006" key="5">
    <source>
        <dbReference type="Google" id="ProtNLM"/>
    </source>
</evidence>
<sequence>MDDPGLVALPVGFERFHRQDFVNYQLNRARALGSADRPELAAAAARLRSTADGAPVFAALSRRAAAEGRLREAAGCARLAEFFTPPSSALKAERYRRYRELFDAAVPGLARHEVPYAGAALPAYTLPASGPRAGATVLVHGGVRLGDRGVPPDLPADRRRRSFMRVSVRTRARLSPTLRAVVEQVLYMLDSSDPADVPDWFLGMNARHLGSGRVRHDVLLLCGEHDAFQPPVLTRAQARAFTGARSVTTRMFTRPEQADQHCQMANLELACQVLTAWLRSTGAEGPAPQPEPHP</sequence>
<name>A0A0U3HUK1_9MICC</name>
<protein>
    <recommendedName>
        <fullName evidence="5">Peptidase S9 prolyl oligopeptidase catalytic domain-containing protein</fullName>
    </recommendedName>
</protein>
<dbReference type="Gene3D" id="3.40.50.1820">
    <property type="entry name" value="alpha/beta hydrolase"/>
    <property type="match status" value="1"/>
</dbReference>
<dbReference type="SUPFAM" id="SSF53474">
    <property type="entry name" value="alpha/beta-Hydrolases"/>
    <property type="match status" value="1"/>
</dbReference>
<dbReference type="Proteomes" id="UP000057181">
    <property type="component" value="Chromosome"/>
</dbReference>
<evidence type="ECO:0000313" key="1">
    <source>
        <dbReference type="EMBL" id="ALU38551.1"/>
    </source>
</evidence>
<dbReference type="Proteomes" id="UP000321155">
    <property type="component" value="Unassembled WGS sequence"/>
</dbReference>
<keyword evidence="4" id="KW-1185">Reference proteome</keyword>